<evidence type="ECO:0000259" key="2">
    <source>
        <dbReference type="SMART" id="SM00737"/>
    </source>
</evidence>
<dbReference type="SMART" id="SM00737">
    <property type="entry name" value="ML"/>
    <property type="match status" value="1"/>
</dbReference>
<dbReference type="InterPro" id="IPR014756">
    <property type="entry name" value="Ig_E-set"/>
</dbReference>
<dbReference type="AlphaFoldDB" id="A0A0S4ITB6"/>
<keyword evidence="1" id="KW-0732">Signal</keyword>
<dbReference type="Pfam" id="PF02221">
    <property type="entry name" value="E1_DerP2_DerF2"/>
    <property type="match status" value="1"/>
</dbReference>
<organism evidence="3 4">
    <name type="scientific">Bodo saltans</name>
    <name type="common">Flagellated protozoan</name>
    <dbReference type="NCBI Taxonomy" id="75058"/>
    <lineage>
        <taxon>Eukaryota</taxon>
        <taxon>Discoba</taxon>
        <taxon>Euglenozoa</taxon>
        <taxon>Kinetoplastea</taxon>
        <taxon>Metakinetoplastina</taxon>
        <taxon>Eubodonida</taxon>
        <taxon>Bodonidae</taxon>
        <taxon>Bodo</taxon>
    </lineage>
</organism>
<proteinExistence type="predicted"/>
<dbReference type="InterPro" id="IPR003172">
    <property type="entry name" value="ML_dom"/>
</dbReference>
<dbReference type="VEuPathDB" id="TriTrypDB:BSAL_66210"/>
<dbReference type="SUPFAM" id="SSF81296">
    <property type="entry name" value="E set domains"/>
    <property type="match status" value="1"/>
</dbReference>
<protein>
    <submittedName>
        <fullName evidence="3">Membrane-associated protein, putative</fullName>
    </submittedName>
</protein>
<evidence type="ECO:0000313" key="3">
    <source>
        <dbReference type="EMBL" id="CUF83951.1"/>
    </source>
</evidence>
<evidence type="ECO:0000256" key="1">
    <source>
        <dbReference type="SAM" id="SignalP"/>
    </source>
</evidence>
<feature type="signal peptide" evidence="1">
    <location>
        <begin position="1"/>
        <end position="17"/>
    </location>
</feature>
<dbReference type="Proteomes" id="UP000051952">
    <property type="component" value="Unassembled WGS sequence"/>
</dbReference>
<reference evidence="4" key="1">
    <citation type="submission" date="2015-09" db="EMBL/GenBank/DDBJ databases">
        <authorList>
            <consortium name="Pathogen Informatics"/>
        </authorList>
    </citation>
    <scope>NUCLEOTIDE SEQUENCE [LARGE SCALE GENOMIC DNA]</scope>
    <source>
        <strain evidence="4">Lake Konstanz</strain>
    </source>
</reference>
<feature type="chain" id="PRO_5006621516" evidence="1">
    <location>
        <begin position="18"/>
        <end position="141"/>
    </location>
</feature>
<dbReference type="EMBL" id="CYKH01000420">
    <property type="protein sequence ID" value="CUF83951.1"/>
    <property type="molecule type" value="Genomic_DNA"/>
</dbReference>
<accession>A0A0S4ITB6</accession>
<gene>
    <name evidence="3" type="ORF">BSAL_66210</name>
</gene>
<evidence type="ECO:0000313" key="4">
    <source>
        <dbReference type="Proteomes" id="UP000051952"/>
    </source>
</evidence>
<name>A0A0S4ITB6_BODSA</name>
<keyword evidence="4" id="KW-1185">Reference proteome</keyword>
<sequence length="141" mass="14485">MLARIVVIAAVVAVALAGVPTFGICGTGTLQNPVITTSDAEWKAGTTVHFTISGDLTSPIESGSKLINLAKFSGTVVEDTTQDLCSFPNTPFTCPTAAGVNSWTFSLDLPAIPFAGKLASTSNFNNADGSTIVCMTADVQL</sequence>
<feature type="domain" description="MD-2-related lipid-recognition" evidence="2">
    <location>
        <begin position="22"/>
        <end position="139"/>
    </location>
</feature>